<keyword evidence="13" id="KW-0346">Stress response</keyword>
<dbReference type="KEGG" id="lpil:LIP_2723"/>
<dbReference type="OrthoDB" id="15218at2"/>
<organism evidence="13 14">
    <name type="scientific">Limnochorda pilosa</name>
    <dbReference type="NCBI Taxonomy" id="1555112"/>
    <lineage>
        <taxon>Bacteria</taxon>
        <taxon>Bacillati</taxon>
        <taxon>Bacillota</taxon>
        <taxon>Limnochordia</taxon>
        <taxon>Limnochordales</taxon>
        <taxon>Limnochordaceae</taxon>
        <taxon>Limnochorda</taxon>
    </lineage>
</organism>
<dbReference type="InterPro" id="IPR022919">
    <property type="entry name" value="Pept_M48_protease_HtpX"/>
</dbReference>
<reference evidence="14" key="2">
    <citation type="journal article" date="2016" name="Int. J. Syst. Evol. Microbiol.">
        <title>Complete genome sequence and cell structure of Limnochorda pilosa, a Gram-negative spore-former within the phylum Firmicutes.</title>
        <authorList>
            <person name="Watanabe M."/>
            <person name="Kojima H."/>
            <person name="Fukui M."/>
        </authorList>
    </citation>
    <scope>NUCLEOTIDE SEQUENCE [LARGE SCALE GENOMIC DNA]</scope>
    <source>
        <strain evidence="14">HC45</strain>
    </source>
</reference>
<evidence type="ECO:0000259" key="12">
    <source>
        <dbReference type="Pfam" id="PF01435"/>
    </source>
</evidence>
<keyword evidence="3 11" id="KW-0645">Protease</keyword>
<evidence type="ECO:0000256" key="10">
    <source>
        <dbReference type="ARBA" id="ARBA00023136"/>
    </source>
</evidence>
<dbReference type="GO" id="GO:0004222">
    <property type="term" value="F:metalloendopeptidase activity"/>
    <property type="evidence" value="ECO:0007669"/>
    <property type="project" value="UniProtKB-UniRule"/>
</dbReference>
<reference evidence="14" key="1">
    <citation type="submission" date="2015-07" db="EMBL/GenBank/DDBJ databases">
        <title>Complete genome sequence and phylogenetic analysis of Limnochorda pilosa.</title>
        <authorList>
            <person name="Watanabe M."/>
            <person name="Kojima H."/>
            <person name="Fukui M."/>
        </authorList>
    </citation>
    <scope>NUCLEOTIDE SEQUENCE [LARGE SCALE GENOMIC DNA]</scope>
    <source>
        <strain evidence="14">HC45</strain>
    </source>
</reference>
<evidence type="ECO:0000256" key="4">
    <source>
        <dbReference type="ARBA" id="ARBA00022692"/>
    </source>
</evidence>
<accession>A0A0K2SN45</accession>
<evidence type="ECO:0000256" key="9">
    <source>
        <dbReference type="ARBA" id="ARBA00023049"/>
    </source>
</evidence>
<dbReference type="STRING" id="1555112.LIP_2723"/>
<feature type="binding site" evidence="11">
    <location>
        <position position="147"/>
    </location>
    <ligand>
        <name>Zn(2+)</name>
        <dbReference type="ChEBI" id="CHEBI:29105"/>
        <note>catalytic</note>
    </ligand>
</feature>
<dbReference type="CDD" id="cd07327">
    <property type="entry name" value="M48B_HtpX_like"/>
    <property type="match status" value="1"/>
</dbReference>
<dbReference type="GO" id="GO:0008270">
    <property type="term" value="F:zinc ion binding"/>
    <property type="evidence" value="ECO:0007669"/>
    <property type="project" value="UniProtKB-UniRule"/>
</dbReference>
<evidence type="ECO:0000256" key="1">
    <source>
        <dbReference type="ARBA" id="ARBA00009779"/>
    </source>
</evidence>
<keyword evidence="14" id="KW-1185">Reference proteome</keyword>
<keyword evidence="5 11" id="KW-0479">Metal-binding</keyword>
<dbReference type="HAMAP" id="MF_00188">
    <property type="entry name" value="Pept_M48_protease_HtpX"/>
    <property type="match status" value="1"/>
</dbReference>
<name>A0A0K2SN45_LIMPI</name>
<evidence type="ECO:0000256" key="6">
    <source>
        <dbReference type="ARBA" id="ARBA00022801"/>
    </source>
</evidence>
<evidence type="ECO:0000313" key="13">
    <source>
        <dbReference type="EMBL" id="BAS28553.1"/>
    </source>
</evidence>
<feature type="domain" description="Peptidase M48" evidence="12">
    <location>
        <begin position="76"/>
        <end position="296"/>
    </location>
</feature>
<keyword evidence="4 11" id="KW-0812">Transmembrane</keyword>
<dbReference type="PANTHER" id="PTHR43221:SF2">
    <property type="entry name" value="PROTEASE HTPX HOMOLOG"/>
    <property type="match status" value="1"/>
</dbReference>
<proteinExistence type="inferred from homology"/>
<keyword evidence="7 11" id="KW-0862">Zinc</keyword>
<comment type="cofactor">
    <cofactor evidence="11">
        <name>Zn(2+)</name>
        <dbReference type="ChEBI" id="CHEBI:29105"/>
    </cofactor>
    <text evidence="11">Binds 1 zinc ion per subunit.</text>
</comment>
<evidence type="ECO:0000256" key="2">
    <source>
        <dbReference type="ARBA" id="ARBA00022475"/>
    </source>
</evidence>
<dbReference type="GO" id="GO:0006508">
    <property type="term" value="P:proteolysis"/>
    <property type="evidence" value="ECO:0007669"/>
    <property type="project" value="UniProtKB-KW"/>
</dbReference>
<comment type="subcellular location">
    <subcellularLocation>
        <location evidence="11">Cell membrane</location>
        <topology evidence="11">Multi-pass membrane protein</topology>
    </subcellularLocation>
</comment>
<feature type="transmembrane region" description="Helical" evidence="11">
    <location>
        <begin position="14"/>
        <end position="37"/>
    </location>
</feature>
<evidence type="ECO:0000313" key="14">
    <source>
        <dbReference type="Proteomes" id="UP000065807"/>
    </source>
</evidence>
<dbReference type="AlphaFoldDB" id="A0A0K2SN45"/>
<dbReference type="GO" id="GO:0005886">
    <property type="term" value="C:plasma membrane"/>
    <property type="evidence" value="ECO:0007669"/>
    <property type="project" value="UniProtKB-SubCell"/>
</dbReference>
<keyword evidence="10 11" id="KW-0472">Membrane</keyword>
<keyword evidence="8 11" id="KW-1133">Transmembrane helix</keyword>
<dbReference type="InterPro" id="IPR001915">
    <property type="entry name" value="Peptidase_M48"/>
</dbReference>
<dbReference type="RefSeq" id="WP_068139073.1">
    <property type="nucleotide sequence ID" value="NZ_AP014924.1"/>
</dbReference>
<dbReference type="EMBL" id="AP014924">
    <property type="protein sequence ID" value="BAS28553.1"/>
    <property type="molecule type" value="Genomic_DNA"/>
</dbReference>
<gene>
    <name evidence="11" type="primary">htpX</name>
    <name evidence="13" type="ORF">LIP_2723</name>
</gene>
<dbReference type="PANTHER" id="PTHR43221">
    <property type="entry name" value="PROTEASE HTPX"/>
    <property type="match status" value="1"/>
</dbReference>
<evidence type="ECO:0000256" key="8">
    <source>
        <dbReference type="ARBA" id="ARBA00022989"/>
    </source>
</evidence>
<keyword evidence="9 11" id="KW-0482">Metalloprotease</keyword>
<evidence type="ECO:0000256" key="3">
    <source>
        <dbReference type="ARBA" id="ARBA00022670"/>
    </source>
</evidence>
<dbReference type="Proteomes" id="UP000065807">
    <property type="component" value="Chromosome"/>
</dbReference>
<feature type="binding site" evidence="11">
    <location>
        <position position="220"/>
    </location>
    <ligand>
        <name>Zn(2+)</name>
        <dbReference type="ChEBI" id="CHEBI:29105"/>
        <note>catalytic</note>
    </ligand>
</feature>
<feature type="transmembrane region" description="Helical" evidence="11">
    <location>
        <begin position="153"/>
        <end position="175"/>
    </location>
</feature>
<evidence type="ECO:0000256" key="5">
    <source>
        <dbReference type="ARBA" id="ARBA00022723"/>
    </source>
</evidence>
<feature type="transmembrane region" description="Helical" evidence="11">
    <location>
        <begin position="43"/>
        <end position="60"/>
    </location>
</feature>
<dbReference type="EC" id="3.4.24.-" evidence="11"/>
<dbReference type="Gene3D" id="3.30.2010.10">
    <property type="entry name" value="Metalloproteases ('zincins'), catalytic domain"/>
    <property type="match status" value="1"/>
</dbReference>
<evidence type="ECO:0000256" key="7">
    <source>
        <dbReference type="ARBA" id="ARBA00022833"/>
    </source>
</evidence>
<feature type="transmembrane region" description="Helical" evidence="11">
    <location>
        <begin position="195"/>
        <end position="215"/>
    </location>
</feature>
<feature type="binding site" evidence="11">
    <location>
        <position position="143"/>
    </location>
    <ligand>
        <name>Zn(2+)</name>
        <dbReference type="ChEBI" id="CHEBI:29105"/>
        <note>catalytic</note>
    </ligand>
</feature>
<comment type="similarity">
    <text evidence="1 11">Belongs to the peptidase M48B family.</text>
</comment>
<evidence type="ECO:0000256" key="11">
    <source>
        <dbReference type="HAMAP-Rule" id="MF_00188"/>
    </source>
</evidence>
<keyword evidence="6 11" id="KW-0378">Hydrolase</keyword>
<dbReference type="NCBIfam" id="NF002669">
    <property type="entry name" value="PRK02391.1"/>
    <property type="match status" value="1"/>
</dbReference>
<feature type="active site" evidence="11">
    <location>
        <position position="144"/>
    </location>
</feature>
<keyword evidence="2 11" id="KW-1003">Cell membrane</keyword>
<sequence length="302" mass="32908">MATRTRTLPADPGLTARMFLTMFLLAGLYLLFTVVLLQAGAGIQTMAIVLGLMLAAQYFFSDKLALLSMGAREVSPQQAPELHDMVGRLAAIADLPKPKVALSPLRIPNAFATGRNPQNATVAVTRGLLDQLEPHEVEAVLAHEITHVKNRDVAVITFASFFATLAAYLTQHLFYAGLFGGFGGGRNDRNGGSWAIVYLVSILVYVLSFFLIRALSRYREFSADRGAAILTGAPSHLASALVKISGRLKVVPQRDLREAEGMNAFFIMPAVGGEGLAELFSTHPSLERRLAQLKRIEEEMRR</sequence>
<dbReference type="InterPro" id="IPR050083">
    <property type="entry name" value="HtpX_protease"/>
</dbReference>
<dbReference type="Pfam" id="PF01435">
    <property type="entry name" value="Peptidase_M48"/>
    <property type="match status" value="1"/>
</dbReference>
<protein>
    <recommendedName>
        <fullName evidence="11">Protease HtpX homolog</fullName>
        <ecNumber evidence="11">3.4.24.-</ecNumber>
    </recommendedName>
</protein>